<dbReference type="InterPro" id="IPR053157">
    <property type="entry name" value="Sterol_Uptake_Regulator"/>
</dbReference>
<dbReference type="EMBL" id="JAGPXC010000001">
    <property type="protein sequence ID" value="KAH6660914.1"/>
    <property type="molecule type" value="Genomic_DNA"/>
</dbReference>
<keyword evidence="1" id="KW-0539">Nucleus</keyword>
<dbReference type="GO" id="GO:0001228">
    <property type="term" value="F:DNA-binding transcription activator activity, RNA polymerase II-specific"/>
    <property type="evidence" value="ECO:0007669"/>
    <property type="project" value="TreeGrafter"/>
</dbReference>
<gene>
    <name evidence="4" type="ORF">BKA67DRAFT_654066</name>
</gene>
<evidence type="ECO:0000313" key="4">
    <source>
        <dbReference type="EMBL" id="KAH6660914.1"/>
    </source>
</evidence>
<dbReference type="Proteomes" id="UP000758603">
    <property type="component" value="Unassembled WGS sequence"/>
</dbReference>
<name>A0A9P8UZW7_9PEZI</name>
<dbReference type="RefSeq" id="XP_045965045.1">
    <property type="nucleotide sequence ID" value="XM_046106493.1"/>
</dbReference>
<dbReference type="InterPro" id="IPR001138">
    <property type="entry name" value="Zn2Cys6_DnaBD"/>
</dbReference>
<evidence type="ECO:0000259" key="3">
    <source>
        <dbReference type="PROSITE" id="PS50048"/>
    </source>
</evidence>
<dbReference type="SUPFAM" id="SSF57701">
    <property type="entry name" value="Zn2/Cys6 DNA-binding domain"/>
    <property type="match status" value="1"/>
</dbReference>
<dbReference type="PANTHER" id="PTHR47784:SF4">
    <property type="entry name" value="ZN(II)2CYS6 TRANSCRIPTION FACTOR (EUROFUNG)"/>
    <property type="match status" value="1"/>
</dbReference>
<dbReference type="GO" id="GO:0008270">
    <property type="term" value="F:zinc ion binding"/>
    <property type="evidence" value="ECO:0007669"/>
    <property type="project" value="InterPro"/>
</dbReference>
<dbReference type="Pfam" id="PF00172">
    <property type="entry name" value="Zn_clus"/>
    <property type="match status" value="1"/>
</dbReference>
<feature type="region of interest" description="Disordered" evidence="2">
    <location>
        <begin position="56"/>
        <end position="102"/>
    </location>
</feature>
<protein>
    <recommendedName>
        <fullName evidence="3">Zn(2)-C6 fungal-type domain-containing protein</fullName>
    </recommendedName>
</protein>
<accession>A0A9P8UZW7</accession>
<dbReference type="PANTHER" id="PTHR47784">
    <property type="entry name" value="STEROL UPTAKE CONTROL PROTEIN 2"/>
    <property type="match status" value="1"/>
</dbReference>
<evidence type="ECO:0000256" key="1">
    <source>
        <dbReference type="ARBA" id="ARBA00023242"/>
    </source>
</evidence>
<dbReference type="SMART" id="SM00066">
    <property type="entry name" value="GAL4"/>
    <property type="match status" value="1"/>
</dbReference>
<dbReference type="PROSITE" id="PS00463">
    <property type="entry name" value="ZN2_CY6_FUNGAL_1"/>
    <property type="match status" value="1"/>
</dbReference>
<comment type="caution">
    <text evidence="4">The sequence shown here is derived from an EMBL/GenBank/DDBJ whole genome shotgun (WGS) entry which is preliminary data.</text>
</comment>
<reference evidence="4" key="1">
    <citation type="journal article" date="2021" name="Nat. Commun.">
        <title>Genetic determinants of endophytism in the Arabidopsis root mycobiome.</title>
        <authorList>
            <person name="Mesny F."/>
            <person name="Miyauchi S."/>
            <person name="Thiergart T."/>
            <person name="Pickel B."/>
            <person name="Atanasova L."/>
            <person name="Karlsson M."/>
            <person name="Huettel B."/>
            <person name="Barry K.W."/>
            <person name="Haridas S."/>
            <person name="Chen C."/>
            <person name="Bauer D."/>
            <person name="Andreopoulos W."/>
            <person name="Pangilinan J."/>
            <person name="LaButti K."/>
            <person name="Riley R."/>
            <person name="Lipzen A."/>
            <person name="Clum A."/>
            <person name="Drula E."/>
            <person name="Henrissat B."/>
            <person name="Kohler A."/>
            <person name="Grigoriev I.V."/>
            <person name="Martin F.M."/>
            <person name="Hacquard S."/>
        </authorList>
    </citation>
    <scope>NUCLEOTIDE SEQUENCE</scope>
    <source>
        <strain evidence="4">MPI-SDFR-AT-0073</strain>
    </source>
</reference>
<dbReference type="InterPro" id="IPR036864">
    <property type="entry name" value="Zn2-C6_fun-type_DNA-bd_sf"/>
</dbReference>
<evidence type="ECO:0000313" key="5">
    <source>
        <dbReference type="Proteomes" id="UP000758603"/>
    </source>
</evidence>
<dbReference type="CDD" id="cd00067">
    <property type="entry name" value="GAL4"/>
    <property type="match status" value="1"/>
</dbReference>
<dbReference type="PROSITE" id="PS50048">
    <property type="entry name" value="ZN2_CY6_FUNGAL_2"/>
    <property type="match status" value="1"/>
</dbReference>
<organism evidence="4 5">
    <name type="scientific">Truncatella angustata</name>
    <dbReference type="NCBI Taxonomy" id="152316"/>
    <lineage>
        <taxon>Eukaryota</taxon>
        <taxon>Fungi</taxon>
        <taxon>Dikarya</taxon>
        <taxon>Ascomycota</taxon>
        <taxon>Pezizomycotina</taxon>
        <taxon>Sordariomycetes</taxon>
        <taxon>Xylariomycetidae</taxon>
        <taxon>Amphisphaeriales</taxon>
        <taxon>Sporocadaceae</taxon>
        <taxon>Truncatella</taxon>
    </lineage>
</organism>
<dbReference type="OrthoDB" id="4937900at2759"/>
<keyword evidence="5" id="KW-1185">Reference proteome</keyword>
<dbReference type="Gene3D" id="4.10.240.10">
    <property type="entry name" value="Zn(2)-C6 fungal-type DNA-binding domain"/>
    <property type="match status" value="1"/>
</dbReference>
<proteinExistence type="predicted"/>
<feature type="compositionally biased region" description="Low complexity" evidence="2">
    <location>
        <begin position="83"/>
        <end position="92"/>
    </location>
</feature>
<feature type="compositionally biased region" description="Polar residues" evidence="2">
    <location>
        <begin position="58"/>
        <end position="82"/>
    </location>
</feature>
<dbReference type="GeneID" id="70135384"/>
<sequence length="408" mass="45981">MRRPHRKSRYGCKNCKQSHKKCDEGRPSCQNCVTAERRCSYLDSIAKPSRPHLALPVASTSSHRSPVSSALSATNEVSQHELTTGGSSGCSTAGKEELSSPHTHERYNLLHLELLNHFRTVVGQELVRDQPEDENLIQQAINQAYKTPYLMDELIAFAAAHKSVVPGQPKSLYASEATRLQTRALAAFNAATAEISDENCMSMFWFSAILGQHVMFNTFSSLSDLSTVLDRFVQCLTLHRGVRVISSEAWPRIQQELYGHVGDLPLDPAEIETGSRGDECASLFQLLDESGLNRSCIKQDVLTLQRMFDEQNSREFSKSRYILLPQEWLVRVSVEFVHLVEQRRPEALVVLAHYSVLLLRAKHYWVIDGAGGFLIQSITRHLGSYWSPWLKWPNLMLEDPSLQHGGPR</sequence>
<feature type="domain" description="Zn(2)-C6 fungal-type" evidence="3">
    <location>
        <begin position="11"/>
        <end position="41"/>
    </location>
</feature>
<evidence type="ECO:0000256" key="2">
    <source>
        <dbReference type="SAM" id="MobiDB-lite"/>
    </source>
</evidence>
<dbReference type="AlphaFoldDB" id="A0A9P8UZW7"/>